<sequence length="78" mass="8846">MQILTANHWTEVREPYGRVMGSIEGTEGDSNPIGRTGSTNLDPWKQPETKPPTKEHTWAGWRSLAHMPYLDSVIEKRA</sequence>
<feature type="region of interest" description="Disordered" evidence="1">
    <location>
        <begin position="20"/>
        <end position="56"/>
    </location>
</feature>
<proteinExistence type="evidence at transcript level"/>
<reference evidence="2" key="1">
    <citation type="journal article" date="2004" name="Genome Res.">
        <title>The status, quality, and expansion of the NIH full-length cDNA project: the Mammalian Gene Collection (MGC).</title>
        <authorList>
            <consortium name="The MGC Project Team"/>
            <person name="Gerhard D.S."/>
            <person name="Wagner L."/>
            <person name="Feingold E.A."/>
            <person name="Shenmen C.M."/>
            <person name="Grouse L.H."/>
            <person name="Schuler G."/>
            <person name="Klein S.L."/>
            <person name="Old S."/>
            <person name="Rasooly R."/>
            <person name="Good P."/>
            <person name="Guyer M."/>
            <person name="Peck A.M."/>
            <person name="Derge J.G."/>
            <person name="Lipman D."/>
            <person name="Collins F.S."/>
            <person name="Jang W."/>
            <person name="Sherry S."/>
            <person name="Feolo M."/>
            <person name="Misquitta L."/>
            <person name="Lee E."/>
            <person name="Rotmistrovsky K."/>
            <person name="Greenhut S.F."/>
            <person name="Schaefer C.F."/>
            <person name="Buetow K."/>
            <person name="Bonner T.I."/>
            <person name="Haussler D."/>
            <person name="Kent J."/>
            <person name="Kiekhaus M."/>
            <person name="Furey T."/>
            <person name="Brent M."/>
            <person name="Prange C."/>
            <person name="Schreiber K."/>
            <person name="Shapiro N."/>
            <person name="Bhat N.K."/>
            <person name="Hopkins R.F."/>
            <person name="Hsie F."/>
            <person name="Driscoll T."/>
            <person name="Soares M.B."/>
            <person name="Casavant T.L."/>
            <person name="Scheetz T.E."/>
            <person name="Brown-stein M.J."/>
            <person name="Usdin T.B."/>
            <person name="Toshiyuki S."/>
            <person name="Carninci P."/>
            <person name="Piao Y."/>
            <person name="Dudekula D.B."/>
            <person name="Ko M.S."/>
            <person name="Kawakami K."/>
            <person name="Suzuki Y."/>
            <person name="Sugano S."/>
            <person name="Gruber C.E."/>
            <person name="Smith M.R."/>
            <person name="Simmons B."/>
            <person name="Moore T."/>
            <person name="Waterman R."/>
            <person name="Johnson S.L."/>
            <person name="Ruan Y."/>
            <person name="Wei C.L."/>
            <person name="Mathavan S."/>
            <person name="Gunaratne P.H."/>
            <person name="Wu J."/>
            <person name="Garcia A.M."/>
            <person name="Hulyk S.W."/>
            <person name="Fuh E."/>
            <person name="Yuan Y."/>
            <person name="Sneed A."/>
            <person name="Kowis C."/>
            <person name="Hodgson A."/>
            <person name="Muzny D.M."/>
            <person name="McPherson J."/>
            <person name="Gibbs R.A."/>
            <person name="Fahey J."/>
            <person name="Helton E."/>
            <person name="Ketteman M."/>
            <person name="Madan A."/>
            <person name="Rodrigues S."/>
            <person name="Sanchez A."/>
            <person name="Whiting M."/>
            <person name="Madari A."/>
            <person name="Young A.C."/>
            <person name="Wetherby K.D."/>
            <person name="Granite S.J."/>
            <person name="Kwong P.N."/>
            <person name="Brinkley C.P."/>
            <person name="Pearson R.L."/>
            <person name="Bouffard G.G."/>
            <person name="Blakesly R.W."/>
            <person name="Green E.D."/>
            <person name="Dickson M.C."/>
            <person name="Rodriguez A.C."/>
            <person name="Grimwood J."/>
            <person name="Schmutz J."/>
            <person name="Myers R.M."/>
            <person name="Butterfield Y.S."/>
            <person name="Griffith M."/>
            <person name="Griffith O.L."/>
            <person name="Krzywinski M.I."/>
            <person name="Liao N."/>
            <person name="Morin R."/>
            <person name="Morrin R."/>
            <person name="Palmquist D."/>
            <person name="Petrescu A.S."/>
            <person name="Skalska U."/>
            <person name="Smailus D.E."/>
            <person name="Stott J.M."/>
            <person name="Schnerch A."/>
            <person name="Schein J.E."/>
            <person name="Jones S.J."/>
            <person name="Holt R.A."/>
            <person name="Baross A."/>
            <person name="Marra M.A."/>
            <person name="Clifton S."/>
            <person name="Makowski K.A."/>
            <person name="Bosak S."/>
            <person name="Malek J."/>
        </authorList>
    </citation>
    <scope>NUCLEOTIDE SEQUENCE [LARGE SCALE MRNA]</scope>
    <source>
        <tissue evidence="2">Mammary gland</tissue>
    </source>
</reference>
<dbReference type="MGI" id="MGI:3841250">
    <property type="gene designation" value="Igf1os"/>
</dbReference>
<gene>
    <name evidence="3" type="primary">Igf1os</name>
    <name evidence="3" type="synonym">Gm10055</name>
    <name evidence="3" type="synonym">Gm16176</name>
</gene>
<dbReference type="AGR" id="MGI:3841250"/>
<dbReference type="EMBL" id="BC028536">
    <property type="protein sequence ID" value="AAH28536.1"/>
    <property type="molecule type" value="mRNA"/>
</dbReference>
<evidence type="ECO:0000313" key="3">
    <source>
        <dbReference type="MGI" id="MGI:3841250"/>
    </source>
</evidence>
<protein>
    <submittedName>
        <fullName evidence="2">Predicted gene, ENSMUSG00000058934</fullName>
    </submittedName>
</protein>
<evidence type="ECO:0000313" key="2">
    <source>
        <dbReference type="EMBL" id="AAH28536.1"/>
    </source>
</evidence>
<dbReference type="AlphaFoldDB" id="Q8R031"/>
<organism evidence="2">
    <name type="scientific">Mus musculus</name>
    <name type="common">Mouse</name>
    <dbReference type="NCBI Taxonomy" id="10090"/>
    <lineage>
        <taxon>Eukaryota</taxon>
        <taxon>Metazoa</taxon>
        <taxon>Chordata</taxon>
        <taxon>Craniata</taxon>
        <taxon>Vertebrata</taxon>
        <taxon>Euteleostomi</taxon>
        <taxon>Mammalia</taxon>
        <taxon>Eutheria</taxon>
        <taxon>Euarchontoglires</taxon>
        <taxon>Glires</taxon>
        <taxon>Rodentia</taxon>
        <taxon>Myomorpha</taxon>
        <taxon>Muroidea</taxon>
        <taxon>Muridae</taxon>
        <taxon>Murinae</taxon>
        <taxon>Mus</taxon>
        <taxon>Mus</taxon>
    </lineage>
</organism>
<evidence type="ECO:0000256" key="1">
    <source>
        <dbReference type="SAM" id="MobiDB-lite"/>
    </source>
</evidence>
<feature type="compositionally biased region" description="Basic and acidic residues" evidence="1">
    <location>
        <begin position="45"/>
        <end position="56"/>
    </location>
</feature>
<name>Q8R031_MOUSE</name>
<accession>Q8R031</accession>